<keyword evidence="1" id="KW-0732">Signal</keyword>
<feature type="compositionally biased region" description="Low complexity" evidence="5">
    <location>
        <begin position="32"/>
        <end position="42"/>
    </location>
</feature>
<dbReference type="SUPFAM" id="SSF50965">
    <property type="entry name" value="Galactose oxidase, central domain"/>
    <property type="match status" value="1"/>
</dbReference>
<dbReference type="InterPro" id="IPR013517">
    <property type="entry name" value="FG-GAP"/>
</dbReference>
<dbReference type="GO" id="GO:0007154">
    <property type="term" value="P:cell communication"/>
    <property type="evidence" value="ECO:0007669"/>
    <property type="project" value="InterPro"/>
</dbReference>
<dbReference type="EMBL" id="JACHHZ010000001">
    <property type="protein sequence ID" value="MBB6091975.1"/>
    <property type="molecule type" value="Genomic_DNA"/>
</dbReference>
<evidence type="ECO:0000313" key="8">
    <source>
        <dbReference type="Proteomes" id="UP000588068"/>
    </source>
</evidence>
<reference evidence="7 8" key="1">
    <citation type="submission" date="2020-08" db="EMBL/GenBank/DDBJ databases">
        <title>Genomic Encyclopedia of Type Strains, Phase IV (KMG-IV): sequencing the most valuable type-strain genomes for metagenomic binning, comparative biology and taxonomic classification.</title>
        <authorList>
            <person name="Goeker M."/>
        </authorList>
    </citation>
    <scope>NUCLEOTIDE SEQUENCE [LARGE SCALE GENOMIC DNA]</scope>
    <source>
        <strain evidence="7 8">DSM 26723</strain>
    </source>
</reference>
<dbReference type="Gene3D" id="2.130.10.130">
    <property type="entry name" value="Integrin alpha, N-terminal"/>
    <property type="match status" value="3"/>
</dbReference>
<dbReference type="Gene3D" id="2.60.40.2030">
    <property type="match status" value="1"/>
</dbReference>
<feature type="domain" description="Calx-beta" evidence="6">
    <location>
        <begin position="46"/>
        <end position="145"/>
    </location>
</feature>
<feature type="region of interest" description="Disordered" evidence="5">
    <location>
        <begin position="27"/>
        <end position="56"/>
    </location>
</feature>
<dbReference type="PANTHER" id="PTHR36220:SF1">
    <property type="entry name" value="GAMMA TUBULIN COMPLEX COMPONENT C-TERMINAL DOMAIN-CONTAINING PROTEIN"/>
    <property type="match status" value="1"/>
</dbReference>
<protein>
    <recommendedName>
        <fullName evidence="6">Calx-beta domain-containing protein</fullName>
    </recommendedName>
</protein>
<evidence type="ECO:0000256" key="2">
    <source>
        <dbReference type="ARBA" id="ARBA00022737"/>
    </source>
</evidence>
<dbReference type="InterPro" id="IPR013519">
    <property type="entry name" value="Int_alpha_beta-p"/>
</dbReference>
<dbReference type="InterPro" id="IPR011043">
    <property type="entry name" value="Gal_Oxase/kelch_b-propeller"/>
</dbReference>
<sequence length="704" mass="70580">MKYTSIHTSIKWLAVATLSVLLSGCGDEGETTESTGVDTSTGTGNGGGGSTPRNPGQLQFSAPSVSINENAGNATITITRTAGSDGAVSVTVSSTNGTATSPADYAAVNSTVNFAAGDSAAKTVTVAIVNDTTDEPDETLQLTLSSPTNSAVLGSTSQVLVTIVDDDLSPPAAPRATLSSEYKTLRADWTSVTGATSYRIMKDATGGGTFAQVGADLPASAKTANIDIVVSLEDWADAGYAIAACNAAGCTQSATMTLAGLSVPLIGYLKAPEQRDYASFGVAVALSADGNTLAVGMPYNGATATPYSGIVLVYTRTGTTWSVPVTLTASNAQDYDEFGGSVSISADGNTLVVGAAFEDSGTGNEADNSVVSSGAGYVFARNGTSWTQTAYLKSAAPAISDRFGSAVAISPDGAAVAVGLPYYSISGTTSYSGQAQVFTLASGSWSRVATVASPTPSDFAYFGTTLALSNQGTTLVVGASGQDVGMEVDIGAVYRYTRSGGSWAYSDTITADTPVQYASFGSSVSISHDGATLAVGAPNQTVPGANPGDPVQQTGAVFLFNLAAGAPALLTTVVGTDVGEFNSFGQVVALSGDGSTLLVSAPYDDSGTAGLGTVRDTAQSGSGAAYLFTGSGNAWTQRNYIKASNPELGDQFAYDLAINSNGSSLAIGAPDEESGATGLNGNQLDDCNGAGSNCSQGSGAVYIY</sequence>
<evidence type="ECO:0000256" key="5">
    <source>
        <dbReference type="SAM" id="MobiDB-lite"/>
    </source>
</evidence>
<keyword evidence="4" id="KW-0325">Glycoprotein</keyword>
<evidence type="ECO:0000259" key="6">
    <source>
        <dbReference type="SMART" id="SM00237"/>
    </source>
</evidence>
<dbReference type="PROSITE" id="PS51257">
    <property type="entry name" value="PROKAR_LIPOPROTEIN"/>
    <property type="match status" value="1"/>
</dbReference>
<dbReference type="SMART" id="SM00191">
    <property type="entry name" value="Int_alpha"/>
    <property type="match status" value="6"/>
</dbReference>
<dbReference type="InterPro" id="IPR038081">
    <property type="entry name" value="CalX-like_sf"/>
</dbReference>
<gene>
    <name evidence="7" type="ORF">HNQ60_000821</name>
</gene>
<comment type="caution">
    <text evidence="7">The sequence shown here is derived from an EMBL/GenBank/DDBJ whole genome shotgun (WGS) entry which is preliminary data.</text>
</comment>
<dbReference type="InterPro" id="IPR028994">
    <property type="entry name" value="Integrin_alpha_N"/>
</dbReference>
<evidence type="ECO:0000256" key="3">
    <source>
        <dbReference type="ARBA" id="ARBA00022837"/>
    </source>
</evidence>
<evidence type="ECO:0000256" key="4">
    <source>
        <dbReference type="ARBA" id="ARBA00023180"/>
    </source>
</evidence>
<evidence type="ECO:0000256" key="1">
    <source>
        <dbReference type="ARBA" id="ARBA00022729"/>
    </source>
</evidence>
<dbReference type="Proteomes" id="UP000588068">
    <property type="component" value="Unassembled WGS sequence"/>
</dbReference>
<organism evidence="7 8">
    <name type="scientific">Povalibacter uvarum</name>
    <dbReference type="NCBI Taxonomy" id="732238"/>
    <lineage>
        <taxon>Bacteria</taxon>
        <taxon>Pseudomonadati</taxon>
        <taxon>Pseudomonadota</taxon>
        <taxon>Gammaproteobacteria</taxon>
        <taxon>Steroidobacterales</taxon>
        <taxon>Steroidobacteraceae</taxon>
        <taxon>Povalibacter</taxon>
    </lineage>
</organism>
<keyword evidence="8" id="KW-1185">Reference proteome</keyword>
<evidence type="ECO:0000313" key="7">
    <source>
        <dbReference type="EMBL" id="MBB6091975.1"/>
    </source>
</evidence>
<dbReference type="RefSeq" id="WP_184329738.1">
    <property type="nucleotide sequence ID" value="NZ_JACHHZ010000001.1"/>
</dbReference>
<keyword evidence="2" id="KW-0677">Repeat</keyword>
<dbReference type="GO" id="GO:0016020">
    <property type="term" value="C:membrane"/>
    <property type="evidence" value="ECO:0007669"/>
    <property type="project" value="InterPro"/>
</dbReference>
<dbReference type="Pfam" id="PF14312">
    <property type="entry name" value="FG-GAP_2"/>
    <property type="match status" value="1"/>
</dbReference>
<dbReference type="AlphaFoldDB" id="A0A841HIV0"/>
<dbReference type="InterPro" id="IPR003644">
    <property type="entry name" value="Calx_beta"/>
</dbReference>
<dbReference type="Pfam" id="PF03160">
    <property type="entry name" value="Calx-beta"/>
    <property type="match status" value="1"/>
</dbReference>
<dbReference type="SMART" id="SM00237">
    <property type="entry name" value="Calx_beta"/>
    <property type="match status" value="1"/>
</dbReference>
<dbReference type="SUPFAM" id="SSF141072">
    <property type="entry name" value="CalX-like"/>
    <property type="match status" value="1"/>
</dbReference>
<dbReference type="PROSITE" id="PS51470">
    <property type="entry name" value="FG_GAP"/>
    <property type="match status" value="2"/>
</dbReference>
<keyword evidence="3" id="KW-0106">Calcium</keyword>
<name>A0A841HIV0_9GAMM</name>
<accession>A0A841HIV0</accession>
<dbReference type="PANTHER" id="PTHR36220">
    <property type="entry name" value="UNNAMED PRODUCT"/>
    <property type="match status" value="1"/>
</dbReference>
<proteinExistence type="predicted"/>